<keyword evidence="4" id="KW-1185">Reference proteome</keyword>
<feature type="compositionally biased region" description="Pro residues" evidence="1">
    <location>
        <begin position="44"/>
        <end position="55"/>
    </location>
</feature>
<dbReference type="Gene3D" id="1.10.238.10">
    <property type="entry name" value="EF-hand"/>
    <property type="match status" value="1"/>
</dbReference>
<dbReference type="SUPFAM" id="SSF47473">
    <property type="entry name" value="EF-hand"/>
    <property type="match status" value="1"/>
</dbReference>
<feature type="compositionally biased region" description="Basic and acidic residues" evidence="1">
    <location>
        <begin position="34"/>
        <end position="43"/>
    </location>
</feature>
<evidence type="ECO:0000259" key="2">
    <source>
        <dbReference type="Pfam" id="PF13202"/>
    </source>
</evidence>
<reference evidence="3" key="1">
    <citation type="submission" date="2022-09" db="EMBL/GenBank/DDBJ databases">
        <title>Tahibacter sp. nov., isolated from a fresh water.</title>
        <authorList>
            <person name="Baek J.H."/>
            <person name="Lee J.K."/>
            <person name="Kim J.M."/>
            <person name="Jeon C.O."/>
        </authorList>
    </citation>
    <scope>NUCLEOTIDE SEQUENCE</scope>
    <source>
        <strain evidence="3">W38</strain>
    </source>
</reference>
<dbReference type="RefSeq" id="WP_261693512.1">
    <property type="nucleotide sequence ID" value="NZ_CP104694.1"/>
</dbReference>
<dbReference type="EMBL" id="CP104694">
    <property type="protein sequence ID" value="UXI66528.1"/>
    <property type="molecule type" value="Genomic_DNA"/>
</dbReference>
<feature type="region of interest" description="Disordered" evidence="1">
    <location>
        <begin position="99"/>
        <end position="121"/>
    </location>
</feature>
<dbReference type="Pfam" id="PF13202">
    <property type="entry name" value="EF-hand_5"/>
    <property type="match status" value="2"/>
</dbReference>
<evidence type="ECO:0000256" key="1">
    <source>
        <dbReference type="SAM" id="MobiDB-lite"/>
    </source>
</evidence>
<dbReference type="CDD" id="cd00051">
    <property type="entry name" value="EFh"/>
    <property type="match status" value="1"/>
</dbReference>
<feature type="region of interest" description="Disordered" evidence="1">
    <location>
        <begin position="23"/>
        <end position="78"/>
    </location>
</feature>
<evidence type="ECO:0000313" key="3">
    <source>
        <dbReference type="EMBL" id="UXI66528.1"/>
    </source>
</evidence>
<dbReference type="Proteomes" id="UP001064632">
    <property type="component" value="Chromosome"/>
</dbReference>
<feature type="domain" description="EF-hand" evidence="2">
    <location>
        <begin position="73"/>
        <end position="86"/>
    </location>
</feature>
<gene>
    <name evidence="3" type="ORF">N4264_17460</name>
</gene>
<sequence length="121" mass="13127">MQLSQLIPIVLFSTIGLVLVSGPAWGDLPPPVDPKTHPVDPPDFRQPPIAPPNPQPISSEQKEQARTGSFAGLDTNGDGTLSRSELAFDVAKASRFDALDADRDGKISEQEWKKNPDATRR</sequence>
<protein>
    <submittedName>
        <fullName evidence="3">EF-hand domain-containing protein</fullName>
    </submittedName>
</protein>
<dbReference type="InterPro" id="IPR002048">
    <property type="entry name" value="EF_hand_dom"/>
</dbReference>
<evidence type="ECO:0000313" key="4">
    <source>
        <dbReference type="Proteomes" id="UP001064632"/>
    </source>
</evidence>
<dbReference type="PROSITE" id="PS00018">
    <property type="entry name" value="EF_HAND_1"/>
    <property type="match status" value="2"/>
</dbReference>
<feature type="domain" description="EF-hand" evidence="2">
    <location>
        <begin position="95"/>
        <end position="114"/>
    </location>
</feature>
<dbReference type="InterPro" id="IPR011992">
    <property type="entry name" value="EF-hand-dom_pair"/>
</dbReference>
<name>A0ABY6B8Z1_9GAMM</name>
<organism evidence="3 4">
    <name type="scientific">Tahibacter amnicola</name>
    <dbReference type="NCBI Taxonomy" id="2976241"/>
    <lineage>
        <taxon>Bacteria</taxon>
        <taxon>Pseudomonadati</taxon>
        <taxon>Pseudomonadota</taxon>
        <taxon>Gammaproteobacteria</taxon>
        <taxon>Lysobacterales</taxon>
        <taxon>Rhodanobacteraceae</taxon>
        <taxon>Tahibacter</taxon>
    </lineage>
</organism>
<accession>A0ABY6B8Z1</accession>
<proteinExistence type="predicted"/>
<dbReference type="InterPro" id="IPR018247">
    <property type="entry name" value="EF_Hand_1_Ca_BS"/>
</dbReference>